<reference evidence="3" key="1">
    <citation type="submission" date="2019-10" db="EMBL/GenBank/DDBJ databases">
        <title>Draft genome sequece of Microseira wollei NIES-4236.</title>
        <authorList>
            <person name="Yamaguchi H."/>
            <person name="Suzuki S."/>
            <person name="Kawachi M."/>
        </authorList>
    </citation>
    <scope>NUCLEOTIDE SEQUENCE</scope>
    <source>
        <strain evidence="3">NIES-4236</strain>
    </source>
</reference>
<dbReference type="Pfam" id="PF13424">
    <property type="entry name" value="TPR_12"/>
    <property type="match status" value="1"/>
</dbReference>
<accession>A0AAV3XNR2</accession>
<name>A0AAV3XNR2_9CYAN</name>
<evidence type="ECO:0000256" key="1">
    <source>
        <dbReference type="SAM" id="Coils"/>
    </source>
</evidence>
<dbReference type="InterPro" id="IPR024983">
    <property type="entry name" value="CHAT_dom"/>
</dbReference>
<evidence type="ECO:0000313" key="3">
    <source>
        <dbReference type="EMBL" id="GET41830.1"/>
    </source>
</evidence>
<dbReference type="PANTHER" id="PTHR10098:SF112">
    <property type="entry name" value="SLR0380 PROTEIN"/>
    <property type="match status" value="1"/>
</dbReference>
<dbReference type="Pfam" id="PF12770">
    <property type="entry name" value="CHAT"/>
    <property type="match status" value="1"/>
</dbReference>
<comment type="caution">
    <text evidence="3">The sequence shown here is derived from an EMBL/GenBank/DDBJ whole genome shotgun (WGS) entry which is preliminary data.</text>
</comment>
<protein>
    <submittedName>
        <fullName evidence="3">TPR repeat protein</fullName>
    </submittedName>
</protein>
<evidence type="ECO:0000313" key="4">
    <source>
        <dbReference type="Proteomes" id="UP001050975"/>
    </source>
</evidence>
<organism evidence="3 4">
    <name type="scientific">Microseira wollei NIES-4236</name>
    <dbReference type="NCBI Taxonomy" id="2530354"/>
    <lineage>
        <taxon>Bacteria</taxon>
        <taxon>Bacillati</taxon>
        <taxon>Cyanobacteriota</taxon>
        <taxon>Cyanophyceae</taxon>
        <taxon>Oscillatoriophycideae</taxon>
        <taxon>Aerosakkonematales</taxon>
        <taxon>Aerosakkonemataceae</taxon>
        <taxon>Microseira</taxon>
    </lineage>
</organism>
<keyword evidence="1" id="KW-0175">Coiled coil</keyword>
<dbReference type="InterPro" id="IPR011990">
    <property type="entry name" value="TPR-like_helical_dom_sf"/>
</dbReference>
<dbReference type="Gene3D" id="1.25.40.10">
    <property type="entry name" value="Tetratricopeptide repeat domain"/>
    <property type="match status" value="3"/>
</dbReference>
<feature type="coiled-coil region" evidence="1">
    <location>
        <begin position="396"/>
        <end position="423"/>
    </location>
</feature>
<dbReference type="SMART" id="SM00028">
    <property type="entry name" value="TPR"/>
    <property type="match status" value="7"/>
</dbReference>
<dbReference type="SUPFAM" id="SSF48452">
    <property type="entry name" value="TPR-like"/>
    <property type="match status" value="3"/>
</dbReference>
<feature type="domain" description="CHAT" evidence="2">
    <location>
        <begin position="635"/>
        <end position="901"/>
    </location>
</feature>
<evidence type="ECO:0000259" key="2">
    <source>
        <dbReference type="Pfam" id="PF12770"/>
    </source>
</evidence>
<dbReference type="Proteomes" id="UP001050975">
    <property type="component" value="Unassembled WGS sequence"/>
</dbReference>
<sequence>MRLIVVLLLLSNCGVKMRLKKLLLHVGLGLLTLVVANALSPSPSRSYDLPPNLPLIQTSTDARSLLQQGRAQADAGRFSEAARLWQQAASEYRQQGDKLQEAMSLSYLSFAYLQLGQLPQAIAAMQQSQTLLQQASNQPGATVILAQALNTFGSIQLAMGQTEAALQTWENAANNYDFARDEVGKLGAIINQSQALQTLGLYRRAQALLEQVNQQLQSQSDTLIKATGLRSLGVALQVVGNLERSQEVLQQSLAISQKLGSDAATSAALFSLGNTNRAQENFDAAIEFYRQAAAKATTPLDKTEALLSQLKTLVQQQQWEEAKALLPQIKQAIANLPPSRMSVYAVVNFAQSWIKIAQVSQSVGAGFTNQSPHPRDISLNPPQSASSYHQLAISNYQEIAQLLAKAIQQAKQLNDKRAEAYALGELGKVYQLTGQLAEAQSLTEQALLIANGISAEEIAAQMQAQLGEILKYRGDINGSIAAYTNAVKTLNTIRRDLVAMNPEVQFSFLDSVEPVYRELIDLLLQPPLDKGADQKNLKQALEVIEGLQIAELDNFFRQACLDGKPQQIDKIDPRAAVIYPMILKDRIEVILSLPGKRLRNYKTYLPQAEIERNLKKLRGFLSLSAATPEHLSLYGTLYDWLIRPAQTEIAESGVKTLVFVINGSLRNLPMAALYDGQQYLIEKYSIAFAPGLQLLEPHPLATRQIKTLIGGLSEARQGFIALPGVQSEVDLITRKVSSEVLLNQKFTSHSLKRTLSETKTPVLHLATHGQFSSKIEETFILTWDGKLNVAELSEVIGRRNETISDPIELLVLSACQTAKGDKRAVLGLAGLAVKSGARSTMATLWSVNDESTADFMAEFYKQLAKPDSAKSEALRQAQLFLLKQPKYNHPFYWAPFVLVGNWL</sequence>
<dbReference type="AlphaFoldDB" id="A0AAV3XNR2"/>
<dbReference type="PANTHER" id="PTHR10098">
    <property type="entry name" value="RAPSYN-RELATED"/>
    <property type="match status" value="1"/>
</dbReference>
<dbReference type="InterPro" id="IPR019734">
    <property type="entry name" value="TPR_rpt"/>
</dbReference>
<keyword evidence="4" id="KW-1185">Reference proteome</keyword>
<gene>
    <name evidence="3" type="ORF">MiSe_66440</name>
</gene>
<dbReference type="EMBL" id="BLAY01000136">
    <property type="protein sequence ID" value="GET41830.1"/>
    <property type="molecule type" value="Genomic_DNA"/>
</dbReference>
<proteinExistence type="predicted"/>